<dbReference type="SUPFAM" id="SSF55469">
    <property type="entry name" value="FMN-dependent nitroreductase-like"/>
    <property type="match status" value="1"/>
</dbReference>
<accession>A0A401HAM1</accession>
<keyword evidence="4" id="KW-0560">Oxidoreductase</keyword>
<dbReference type="PANTHER" id="PTHR43425:SF2">
    <property type="entry name" value="OXYGEN-INSENSITIVE NADPH NITROREDUCTASE"/>
    <property type="match status" value="1"/>
</dbReference>
<gene>
    <name evidence="6" type="ORF">apy_11370</name>
</gene>
<dbReference type="InterPro" id="IPR000415">
    <property type="entry name" value="Nitroreductase-like"/>
</dbReference>
<proteinExistence type="inferred from homology"/>
<keyword evidence="2" id="KW-0285">Flavoprotein</keyword>
<comment type="caution">
    <text evidence="6">The sequence shown here is derived from an EMBL/GenBank/DDBJ whole genome shotgun (WGS) entry which is preliminary data.</text>
</comment>
<comment type="similarity">
    <text evidence="1">Belongs to the flavin oxidoreductase frp family.</text>
</comment>
<evidence type="ECO:0000313" key="6">
    <source>
        <dbReference type="EMBL" id="GBF09412.1"/>
    </source>
</evidence>
<name>A0A401HAM1_AERPX</name>
<evidence type="ECO:0000256" key="2">
    <source>
        <dbReference type="ARBA" id="ARBA00022630"/>
    </source>
</evidence>
<dbReference type="InterPro" id="IPR016446">
    <property type="entry name" value="Flavin_OxRdtase_Frp"/>
</dbReference>
<dbReference type="PIRSF" id="PIRSF005426">
    <property type="entry name" value="Frp"/>
    <property type="match status" value="1"/>
</dbReference>
<dbReference type="PANTHER" id="PTHR43425">
    <property type="entry name" value="OXYGEN-INSENSITIVE NADPH NITROREDUCTASE"/>
    <property type="match status" value="1"/>
</dbReference>
<feature type="domain" description="Nitroreductase" evidence="5">
    <location>
        <begin position="19"/>
        <end position="171"/>
    </location>
</feature>
<dbReference type="Gene3D" id="3.40.109.10">
    <property type="entry name" value="NADH Oxidase"/>
    <property type="match status" value="1"/>
</dbReference>
<dbReference type="AlphaFoldDB" id="A0A401HAM1"/>
<evidence type="ECO:0000256" key="4">
    <source>
        <dbReference type="ARBA" id="ARBA00023002"/>
    </source>
</evidence>
<dbReference type="RefSeq" id="WP_131160387.1">
    <property type="nucleotide sequence ID" value="NZ_BDMD01000065.1"/>
</dbReference>
<reference evidence="6 7" key="1">
    <citation type="submission" date="2017-02" db="EMBL/GenBank/DDBJ databases">
        <title>isolation and characterization of a novel temperate virus Aeropyrum globular virus 1 infecting hyperthermophilic archaeon Aeropyrum.</title>
        <authorList>
            <person name="Yumiya M."/>
            <person name="Yoshida T."/>
            <person name="Sako Y."/>
        </authorList>
    </citation>
    <scope>NUCLEOTIDE SEQUENCE [LARGE SCALE GENOMIC DNA]</scope>
    <source>
        <strain evidence="6 7">YK1-12-2013</strain>
    </source>
</reference>
<keyword evidence="3" id="KW-0288">FMN</keyword>
<dbReference type="Pfam" id="PF00881">
    <property type="entry name" value="Nitroreductase"/>
    <property type="match status" value="1"/>
</dbReference>
<evidence type="ECO:0000256" key="1">
    <source>
        <dbReference type="ARBA" id="ARBA00008366"/>
    </source>
</evidence>
<dbReference type="EMBL" id="BDMD01000065">
    <property type="protein sequence ID" value="GBF09412.1"/>
    <property type="molecule type" value="Genomic_DNA"/>
</dbReference>
<dbReference type="Proteomes" id="UP000291213">
    <property type="component" value="Unassembled WGS sequence"/>
</dbReference>
<dbReference type="InterPro" id="IPR029479">
    <property type="entry name" value="Nitroreductase"/>
</dbReference>
<evidence type="ECO:0000313" key="7">
    <source>
        <dbReference type="Proteomes" id="UP000291213"/>
    </source>
</evidence>
<dbReference type="GO" id="GO:0016491">
    <property type="term" value="F:oxidoreductase activity"/>
    <property type="evidence" value="ECO:0007669"/>
    <property type="project" value="UniProtKB-KW"/>
</dbReference>
<protein>
    <submittedName>
        <fullName evidence="6">NADH dehydrogenase</fullName>
    </submittedName>
</protein>
<dbReference type="OrthoDB" id="287850at2157"/>
<organism evidence="6 7">
    <name type="scientific">Aeropyrum pernix</name>
    <dbReference type="NCBI Taxonomy" id="56636"/>
    <lineage>
        <taxon>Archaea</taxon>
        <taxon>Thermoproteota</taxon>
        <taxon>Thermoprotei</taxon>
        <taxon>Desulfurococcales</taxon>
        <taxon>Desulfurococcaceae</taxon>
        <taxon>Aeropyrum</taxon>
    </lineage>
</organism>
<evidence type="ECO:0000256" key="3">
    <source>
        <dbReference type="ARBA" id="ARBA00022643"/>
    </source>
</evidence>
<sequence length="249" mass="28449">MEATGVSEAARVVYEVFARHRSIRKYVKKPLPEEHVSLIMEAARRAPTDATLHLWSAVRVVDDGVRRRIADAIGQKHVYEAGEFFIFLADFYRLKRLLEYRGEELGRVDRALLVFAAIDAGLAAENMVVMAEALGYGTCFIGGVQNAAELIIELLGLPEKTYPLFGLTIGYPAEDPPLRPRLPPDLLFHTDRYRGYTSEDLARAYEAMASYSRRRDWLRILKRYVAKGGYFEARSEEMWRLLRKQGFSL</sequence>
<evidence type="ECO:0000259" key="5">
    <source>
        <dbReference type="Pfam" id="PF00881"/>
    </source>
</evidence>